<organism evidence="1 2">
    <name type="scientific">Taxus chinensis</name>
    <name type="common">Chinese yew</name>
    <name type="synonym">Taxus wallichiana var. chinensis</name>
    <dbReference type="NCBI Taxonomy" id="29808"/>
    <lineage>
        <taxon>Eukaryota</taxon>
        <taxon>Viridiplantae</taxon>
        <taxon>Streptophyta</taxon>
        <taxon>Embryophyta</taxon>
        <taxon>Tracheophyta</taxon>
        <taxon>Spermatophyta</taxon>
        <taxon>Pinopsida</taxon>
        <taxon>Pinidae</taxon>
        <taxon>Conifers II</taxon>
        <taxon>Cupressales</taxon>
        <taxon>Taxaceae</taxon>
        <taxon>Taxus</taxon>
    </lineage>
</organism>
<protein>
    <submittedName>
        <fullName evidence="1">Uncharacterized protein</fullName>
    </submittedName>
</protein>
<proteinExistence type="predicted"/>
<name>A0AA38GXP6_TAXCH</name>
<keyword evidence="2" id="KW-1185">Reference proteome</keyword>
<accession>A0AA38GXP6</accession>
<feature type="non-terminal residue" evidence="1">
    <location>
        <position position="81"/>
    </location>
</feature>
<reference evidence="1 2" key="1">
    <citation type="journal article" date="2021" name="Nat. Plants">
        <title>The Taxus genome provides insights into paclitaxel biosynthesis.</title>
        <authorList>
            <person name="Xiong X."/>
            <person name="Gou J."/>
            <person name="Liao Q."/>
            <person name="Li Y."/>
            <person name="Zhou Q."/>
            <person name="Bi G."/>
            <person name="Li C."/>
            <person name="Du R."/>
            <person name="Wang X."/>
            <person name="Sun T."/>
            <person name="Guo L."/>
            <person name="Liang H."/>
            <person name="Lu P."/>
            <person name="Wu Y."/>
            <person name="Zhang Z."/>
            <person name="Ro D.K."/>
            <person name="Shang Y."/>
            <person name="Huang S."/>
            <person name="Yan J."/>
        </authorList>
    </citation>
    <scope>NUCLEOTIDE SEQUENCE [LARGE SCALE GENOMIC DNA]</scope>
    <source>
        <strain evidence="1">Ta-2019</strain>
    </source>
</reference>
<comment type="caution">
    <text evidence="1">The sequence shown here is derived from an EMBL/GenBank/DDBJ whole genome shotgun (WGS) entry which is preliminary data.</text>
</comment>
<dbReference type="Pfam" id="PF14223">
    <property type="entry name" value="Retrotran_gag_2"/>
    <property type="match status" value="1"/>
</dbReference>
<dbReference type="EMBL" id="JAHRHJ020000001">
    <property type="protein sequence ID" value="KAH9331246.1"/>
    <property type="molecule type" value="Genomic_DNA"/>
</dbReference>
<dbReference type="Proteomes" id="UP000824469">
    <property type="component" value="Unassembled WGS sequence"/>
</dbReference>
<evidence type="ECO:0000313" key="2">
    <source>
        <dbReference type="Proteomes" id="UP000824469"/>
    </source>
</evidence>
<gene>
    <name evidence="1" type="ORF">KI387_003354</name>
</gene>
<dbReference type="AlphaFoldDB" id="A0AA38GXP6"/>
<sequence length="81" mass="9360">MNKNLWRIVDGKEPKPTDLTKLVEWETRDDKAKAIIGLALSDTELHYVDLEKSSHEMWENLNKTFGAKAVNAKFSLKLQLF</sequence>
<evidence type="ECO:0000313" key="1">
    <source>
        <dbReference type="EMBL" id="KAH9331246.1"/>
    </source>
</evidence>